<keyword evidence="1" id="KW-0732">Signal</keyword>
<feature type="signal peptide" evidence="1">
    <location>
        <begin position="1"/>
        <end position="20"/>
    </location>
</feature>
<dbReference type="EMBL" id="CP037920">
    <property type="protein sequence ID" value="QDT95966.1"/>
    <property type="molecule type" value="Genomic_DNA"/>
</dbReference>
<sequence length="537" mass="60214" precursor="true">MFRFALLLSLSFIFTASLSAATLKGKIIDSSTGKIIPARLSIQSSAGTFHFAESAVKVGSAIKYEKQRGATSIERHVTLSAHPFQVELPPGEYQISAYRGKEYIPAKQTIQIKDQPQQITLSLKRWIDMASQGWYSGDTHVHRLVKELPNVMLAEDLNVALPLTNWVSIADQPPSRGNLNTDQDAVSAVPVQVDPTHVYYPLNTEYEITLVGKKRHVLGAVFVLNQKAVLPMGAPPVGPIAKTAHKQGALLDLDKHSWPWSLMLVPVMDVDLFELSNNHIWKTDFYFKNFIVKPRPTHLDIEMDGKGFTENGWMHYGFQMYYTMLNCGFRMRPTAGTASGVHPVPLGFGRVYVHLPDGFSYEKWMSGLDAGHSFVSTGPMLTVQANQADLGKTYQRPAEANYECHLQGAARYWKPISKIEVIVNGEVSETIKPQNRKTETGGLHSPIDLKLNLEGSAWVALRCFSEYEKGRVRFAHTAPVYFDVPSQPVRPKRPAVQYLIRRMEEEIARNQGVTNETCVNEYRKALEAYRSLLPTAR</sequence>
<accession>A0A517VSH5</accession>
<organism evidence="2 3">
    <name type="scientific">Gimesia aquarii</name>
    <dbReference type="NCBI Taxonomy" id="2527964"/>
    <lineage>
        <taxon>Bacteria</taxon>
        <taxon>Pseudomonadati</taxon>
        <taxon>Planctomycetota</taxon>
        <taxon>Planctomycetia</taxon>
        <taxon>Planctomycetales</taxon>
        <taxon>Planctomycetaceae</taxon>
        <taxon>Gimesia</taxon>
    </lineage>
</organism>
<dbReference type="KEGG" id="gaw:V144x_14170"/>
<dbReference type="NCBIfam" id="NF038032">
    <property type="entry name" value="CehA_McbA_metalo"/>
    <property type="match status" value="1"/>
</dbReference>
<evidence type="ECO:0000313" key="2">
    <source>
        <dbReference type="EMBL" id="QDT95966.1"/>
    </source>
</evidence>
<name>A0A517VSH5_9PLAN</name>
<gene>
    <name evidence="2" type="ORF">V144x_14170</name>
</gene>
<proteinExistence type="predicted"/>
<evidence type="ECO:0000313" key="3">
    <source>
        <dbReference type="Proteomes" id="UP000318704"/>
    </source>
</evidence>
<protein>
    <recommendedName>
        <fullName evidence="4">Nickel uptake substrate-specific transmembrane region</fullName>
    </recommendedName>
</protein>
<evidence type="ECO:0008006" key="4">
    <source>
        <dbReference type="Google" id="ProtNLM"/>
    </source>
</evidence>
<reference evidence="2 3" key="1">
    <citation type="submission" date="2019-03" db="EMBL/GenBank/DDBJ databases">
        <title>Deep-cultivation of Planctomycetes and their phenomic and genomic characterization uncovers novel biology.</title>
        <authorList>
            <person name="Wiegand S."/>
            <person name="Jogler M."/>
            <person name="Boedeker C."/>
            <person name="Pinto D."/>
            <person name="Vollmers J."/>
            <person name="Rivas-Marin E."/>
            <person name="Kohn T."/>
            <person name="Peeters S.H."/>
            <person name="Heuer A."/>
            <person name="Rast P."/>
            <person name="Oberbeckmann S."/>
            <person name="Bunk B."/>
            <person name="Jeske O."/>
            <person name="Meyerdierks A."/>
            <person name="Storesund J.E."/>
            <person name="Kallscheuer N."/>
            <person name="Luecker S."/>
            <person name="Lage O.M."/>
            <person name="Pohl T."/>
            <person name="Merkel B.J."/>
            <person name="Hornburger P."/>
            <person name="Mueller R.-W."/>
            <person name="Bruemmer F."/>
            <person name="Labrenz M."/>
            <person name="Spormann A.M."/>
            <person name="Op den Camp H."/>
            <person name="Overmann J."/>
            <person name="Amann R."/>
            <person name="Jetten M.S.M."/>
            <person name="Mascher T."/>
            <person name="Medema M.H."/>
            <person name="Devos D.P."/>
            <person name="Kaster A.-K."/>
            <person name="Ovreas L."/>
            <person name="Rohde M."/>
            <person name="Galperin M.Y."/>
            <person name="Jogler C."/>
        </authorList>
    </citation>
    <scope>NUCLEOTIDE SEQUENCE [LARGE SCALE GENOMIC DNA]</scope>
    <source>
        <strain evidence="2 3">V144</strain>
    </source>
</reference>
<evidence type="ECO:0000256" key="1">
    <source>
        <dbReference type="SAM" id="SignalP"/>
    </source>
</evidence>
<dbReference type="RefSeq" id="WP_144983305.1">
    <property type="nucleotide sequence ID" value="NZ_CP037920.1"/>
</dbReference>
<dbReference type="Proteomes" id="UP000318704">
    <property type="component" value="Chromosome"/>
</dbReference>
<feature type="chain" id="PRO_5021971095" description="Nickel uptake substrate-specific transmembrane region" evidence="1">
    <location>
        <begin position="21"/>
        <end position="537"/>
    </location>
</feature>
<dbReference type="AlphaFoldDB" id="A0A517VSH5"/>